<reference evidence="2 3" key="2">
    <citation type="journal article" date="2016" name="PeerJ">
        <title>Analysis of five complete genome sequences for members of the class Peribacteria in the recently recognized Peregrinibacteria bacterial phylum.</title>
        <authorList>
            <person name="Anantharaman K."/>
            <person name="Brown C.T."/>
            <person name="Burstein D."/>
            <person name="Castelle C.J."/>
            <person name="Probst A.J."/>
            <person name="Thomas B.C."/>
            <person name="Williams K.H."/>
            <person name="Banfield J.F."/>
        </authorList>
    </citation>
    <scope>NUCLEOTIDE SEQUENCE [LARGE SCALE GENOMIC DNA]</scope>
    <source>
        <strain evidence="2">RIFOXYD1_FULL_PER-ii_59_16</strain>
    </source>
</reference>
<accession>A0A0S1SN05</accession>
<feature type="region of interest" description="Disordered" evidence="1">
    <location>
        <begin position="516"/>
        <end position="559"/>
    </location>
</feature>
<feature type="compositionally biased region" description="Basic and acidic residues" evidence="1">
    <location>
        <begin position="33"/>
        <end position="47"/>
    </location>
</feature>
<evidence type="ECO:0000256" key="1">
    <source>
        <dbReference type="SAM" id="MobiDB-lite"/>
    </source>
</evidence>
<dbReference type="AlphaFoldDB" id="A0A0S1SN05"/>
<evidence type="ECO:0000313" key="2">
    <source>
        <dbReference type="EMBL" id="ALM12949.1"/>
    </source>
</evidence>
<reference evidence="3" key="1">
    <citation type="submission" date="2015-10" db="EMBL/GenBank/DDBJ databases">
        <title>Analysis of five complete genome sequences for members of the class Peribacteria in the recently recognized Peregrinibacteria bacterial phylum.</title>
        <authorList>
            <person name="Anantharaman K."/>
            <person name="Brown C.T."/>
            <person name="Burstein D."/>
            <person name="Castelle C.J."/>
            <person name="Probst A.J."/>
            <person name="Thomas B.C."/>
            <person name="Williams K.H."/>
            <person name="Banfield J.F."/>
        </authorList>
    </citation>
    <scope>NUCLEOTIDE SEQUENCE [LARGE SCALE GENOMIC DNA]</scope>
</reference>
<accession>A0A0S1SAS0</accession>
<feature type="compositionally biased region" description="Basic and acidic residues" evidence="1">
    <location>
        <begin position="58"/>
        <end position="86"/>
    </location>
</feature>
<sequence>MPMLLPLYPDRDDALLHEARLLALEGADNPFEMLRKRAQPEQKENAEPKPNTPAPQEQPKEKPSFDWLLRERNKEKPLPRQEEKEPTPAPAVPPEDSQVRRRFDAAQARTRNLEQIYRQRRSGSPAEWDAYWQTFSGRIADLQRFWQLSEIERGTALAHLEETLHLYEEQMREPAPQKPEEQSKIPVSWRVHVDPPALNRWLAEIRAHPGMPLSSPTWVAEQLAKEHVPFKQNGNMILVMIDGYEWQVSRVRGGLLETSYVLQASVNPQVKAHIEPSAFGSGTHLLSVLRAYAHASIRRYESEQRDAAGMKHFELAGQEPLGYVEIADLSNDLMRESVKGTALFAQALATRYNVVTPQGGSVIDGSSGALAPHAALHARIQQLHDVGVRNFYVNIQAHGLPSGFGFGANRLYPSEVTNLFAHFSDSRFTLNTIACYGGGMHETFARYADYTTAPQGRVTVITQTKGDTTNWAPRYGTEEKRSTAYQAVLADALVNGDTNGRRLTFGEAHLLADRTARDRGHTDAGALRSNPGALPHQTAEEQKKHRPAPERPEGERGIV</sequence>
<accession>A0A0S1SU18</accession>
<feature type="compositionally biased region" description="Basic and acidic residues" evidence="1">
    <location>
        <begin position="538"/>
        <end position="559"/>
    </location>
</feature>
<dbReference type="EMBL" id="CP013065">
    <property type="protein sequence ID" value="ALM12949.1"/>
    <property type="molecule type" value="Genomic_DNA"/>
</dbReference>
<gene>
    <name evidence="2" type="ORF">PeribacterD1_0250</name>
</gene>
<accession>A0A0S1SJN7</accession>
<proteinExistence type="predicted"/>
<feature type="region of interest" description="Disordered" evidence="1">
    <location>
        <begin position="25"/>
        <end position="100"/>
    </location>
</feature>
<evidence type="ECO:0000313" key="3">
    <source>
        <dbReference type="Proteomes" id="UP000069135"/>
    </source>
</evidence>
<organism evidence="2 3">
    <name type="scientific">Candidatus Peribacter riflensis</name>
    <dbReference type="NCBI Taxonomy" id="1735162"/>
    <lineage>
        <taxon>Bacteria</taxon>
        <taxon>Candidatus Peregrinibacteriota</taxon>
        <taxon>Candidatus Peribacteria</taxon>
        <taxon>Candidatus Peribacterales</taxon>
        <taxon>Candidatus Peribacteraceae</taxon>
        <taxon>Candidatus Peribacter</taxon>
    </lineage>
</organism>
<dbReference type="KEGG" id="prf:PeribacterA2_0250"/>
<protein>
    <submittedName>
        <fullName evidence="2">Uncharacterized protein</fullName>
    </submittedName>
</protein>
<name>A0A0S1SN05_9BACT</name>
<dbReference type="Proteomes" id="UP000069135">
    <property type="component" value="Chromosome"/>
</dbReference>
<accession>A0A0S1SS30</accession>